<protein>
    <submittedName>
        <fullName evidence="1">(Mediterranean fruit fly) hypothetical protein</fullName>
    </submittedName>
</protein>
<evidence type="ECO:0000313" key="2">
    <source>
        <dbReference type="Proteomes" id="UP000606786"/>
    </source>
</evidence>
<sequence>RLLDAEFIALRSGGKCCKRSATLPLRYLPHNNTTKQQQQQKHVKTTPIGLSFVMKQCGKAKAA</sequence>
<name>A0A811UZW1_CERCA</name>
<gene>
    <name evidence="1" type="ORF">CCAP1982_LOCUS11156</name>
</gene>
<dbReference type="AlphaFoldDB" id="A0A811UZW1"/>
<reference evidence="1" key="1">
    <citation type="submission" date="2020-11" db="EMBL/GenBank/DDBJ databases">
        <authorList>
            <person name="Whitehead M."/>
        </authorList>
    </citation>
    <scope>NUCLEOTIDE SEQUENCE</scope>
    <source>
        <strain evidence="1">EGII</strain>
    </source>
</reference>
<dbReference type="Proteomes" id="UP000606786">
    <property type="component" value="Unassembled WGS sequence"/>
</dbReference>
<proteinExistence type="predicted"/>
<keyword evidence="2" id="KW-1185">Reference proteome</keyword>
<dbReference type="EMBL" id="CAJHJT010000034">
    <property type="protein sequence ID" value="CAD7002673.1"/>
    <property type="molecule type" value="Genomic_DNA"/>
</dbReference>
<evidence type="ECO:0000313" key="1">
    <source>
        <dbReference type="EMBL" id="CAD7002673.1"/>
    </source>
</evidence>
<feature type="non-terminal residue" evidence="1">
    <location>
        <position position="1"/>
    </location>
</feature>
<comment type="caution">
    <text evidence="1">The sequence shown here is derived from an EMBL/GenBank/DDBJ whole genome shotgun (WGS) entry which is preliminary data.</text>
</comment>
<accession>A0A811UZW1</accession>
<organism evidence="1 2">
    <name type="scientific">Ceratitis capitata</name>
    <name type="common">Mediterranean fruit fly</name>
    <name type="synonym">Tephritis capitata</name>
    <dbReference type="NCBI Taxonomy" id="7213"/>
    <lineage>
        <taxon>Eukaryota</taxon>
        <taxon>Metazoa</taxon>
        <taxon>Ecdysozoa</taxon>
        <taxon>Arthropoda</taxon>
        <taxon>Hexapoda</taxon>
        <taxon>Insecta</taxon>
        <taxon>Pterygota</taxon>
        <taxon>Neoptera</taxon>
        <taxon>Endopterygota</taxon>
        <taxon>Diptera</taxon>
        <taxon>Brachycera</taxon>
        <taxon>Muscomorpha</taxon>
        <taxon>Tephritoidea</taxon>
        <taxon>Tephritidae</taxon>
        <taxon>Ceratitis</taxon>
        <taxon>Ceratitis</taxon>
    </lineage>
</organism>